<feature type="compositionally biased region" description="Polar residues" evidence="18">
    <location>
        <begin position="738"/>
        <end position="748"/>
    </location>
</feature>
<feature type="compositionally biased region" description="Basic and acidic residues" evidence="18">
    <location>
        <begin position="1"/>
        <end position="17"/>
    </location>
</feature>
<keyword evidence="14" id="KW-0511">Multifunctional enzyme</keyword>
<comment type="catalytic activity">
    <reaction evidence="16">
        <text>Preferential cleavage: (Ac)2-L-Lys-D-Ala-|-D-Ala. Also transpeptidation of peptidyl-alanyl moieties that are N-acyl substituents of D-alanine.</text>
        <dbReference type="EC" id="3.4.16.4"/>
    </reaction>
</comment>
<comment type="similarity">
    <text evidence="1">In the C-terminal section; belongs to the transpeptidase family.</text>
</comment>
<proteinExistence type="inferred from homology"/>
<evidence type="ECO:0000256" key="10">
    <source>
        <dbReference type="ARBA" id="ARBA00022960"/>
    </source>
</evidence>
<dbReference type="Gene3D" id="1.10.3810.10">
    <property type="entry name" value="Biosynthetic peptidoglycan transglycosylase-like"/>
    <property type="match status" value="1"/>
</dbReference>
<dbReference type="RefSeq" id="WP_076171206.1">
    <property type="nucleotide sequence ID" value="NZ_MRTP01000004.1"/>
</dbReference>
<dbReference type="InterPro" id="IPR003961">
    <property type="entry name" value="FN3_dom"/>
</dbReference>
<evidence type="ECO:0000256" key="2">
    <source>
        <dbReference type="ARBA" id="ARBA00007739"/>
    </source>
</evidence>
<dbReference type="NCBIfam" id="TIGR02074">
    <property type="entry name" value="PBP_1a_fam"/>
    <property type="match status" value="1"/>
</dbReference>
<evidence type="ECO:0000256" key="19">
    <source>
        <dbReference type="SAM" id="Phobius"/>
    </source>
</evidence>
<keyword evidence="8 19" id="KW-0812">Transmembrane</keyword>
<feature type="compositionally biased region" description="Gly residues" evidence="18">
    <location>
        <begin position="807"/>
        <end position="838"/>
    </location>
</feature>
<dbReference type="SUPFAM" id="SSF49265">
    <property type="entry name" value="Fibronectin type III"/>
    <property type="match status" value="1"/>
</dbReference>
<evidence type="ECO:0000256" key="3">
    <source>
        <dbReference type="ARBA" id="ARBA00022475"/>
    </source>
</evidence>
<feature type="compositionally biased region" description="Low complexity" evidence="18">
    <location>
        <begin position="760"/>
        <end position="783"/>
    </location>
</feature>
<dbReference type="CDD" id="cd00063">
    <property type="entry name" value="FN3"/>
    <property type="match status" value="1"/>
</dbReference>
<evidence type="ECO:0000259" key="20">
    <source>
        <dbReference type="PROSITE" id="PS50853"/>
    </source>
</evidence>
<sequence length="899" mass="97497">MDNNKLSRSDRNKEQPKTMKKTTKNKKKKISGKRVFWTLFFTCAFAIFCALAGYLYITVNGERLLQANKDKLTVHETSKVFDRNGNLMGELSLQKSDPVQSEDIPKLLKEAFVATEDKRFYEHSGVDLWSIGRAAVKDVIARSKVEGGSTITQQLAKNIFLTRDKTFFRKATEVSIAMALERNMNKDDIITMYLNRINFGGQIYGIKEASKYYFGVSDLNQLKVWQMATLAAMPKGPSKYNPVRNPDLSMQRRAVVLNLMAQEGYITQEEADAAKKVEYTYKPPKKQLQYQNFMDYVMNEAEDVTGLSEDDLNIGGYKIYTTMDANAQKVLEKEFADESNFEKSPDDQPVQGSMVIMNQESGALVALLGGRDYTRGGYSRVTNSRRQPGSAFKPIVSYAPALESGKFDMYSSLSNKKQCFGSYCPGNLHGYSDTIGMAEAIQKSENIPAVWLLNQIGVNTGFKFAESLGIQLTEDDKNLAMALGGISKGTNTLEMAQAYSAFANGGKMNEAYSIKKIVDSDEKPVYEHKDSAKKVMSENTAYQMTEMMKKVVEDGTGRKARIDRPVAGKTGTTQSGYTGVKSNRDVWFVGYTPELTAAVWMGYDKPDKTHLLHNSSPLAAAFWGKVMDQVVKDFPQKEFPVPDKVKDQEPVKEPEQDQNQGHVSGLSADYNIDTQTVTLGWNGVDSGDAQYRIYRKESSEANYSLILDGVAGTTAQDMGALPGMTYEYYVTAYFPDSGTESDPSNTVQITIDTPPDEQTPPDQNNGDNGQDGNGNPDNGNTDNGQGGDNGDMGNGNGSDNGNNGNWNDGGPGNNGNGNGNGNGGSNGNNGSGHGGGANNGSDGSSGDTTGDSGTGTITPPENGGTTDNGSSDGTGSTNGTTFQNPGDSSSGSTGTVTTP</sequence>
<protein>
    <submittedName>
        <fullName evidence="21">Penicillin-binding protein</fullName>
    </submittedName>
</protein>
<feature type="compositionally biased region" description="Low complexity" evidence="18">
    <location>
        <begin position="888"/>
        <end position="899"/>
    </location>
</feature>
<dbReference type="GO" id="GO:0008658">
    <property type="term" value="F:penicillin binding"/>
    <property type="evidence" value="ECO:0007669"/>
    <property type="project" value="InterPro"/>
</dbReference>
<dbReference type="STRING" id="297318.BK138_17585"/>
<dbReference type="InterPro" id="IPR023346">
    <property type="entry name" value="Lysozyme-like_dom_sf"/>
</dbReference>
<keyword evidence="15" id="KW-0961">Cell wall biogenesis/degradation</keyword>
<feature type="transmembrane region" description="Helical" evidence="19">
    <location>
        <begin position="35"/>
        <end position="57"/>
    </location>
</feature>
<dbReference type="Pfam" id="PF00905">
    <property type="entry name" value="Transpeptidase"/>
    <property type="match status" value="1"/>
</dbReference>
<evidence type="ECO:0000256" key="9">
    <source>
        <dbReference type="ARBA" id="ARBA00022801"/>
    </source>
</evidence>
<keyword evidence="9" id="KW-0378">Hydrolase</keyword>
<dbReference type="InterPro" id="IPR036116">
    <property type="entry name" value="FN3_sf"/>
</dbReference>
<dbReference type="InterPro" id="IPR001460">
    <property type="entry name" value="PCN-bd_Tpept"/>
</dbReference>
<evidence type="ECO:0000256" key="5">
    <source>
        <dbReference type="ARBA" id="ARBA00022670"/>
    </source>
</evidence>
<evidence type="ECO:0000256" key="8">
    <source>
        <dbReference type="ARBA" id="ARBA00022692"/>
    </source>
</evidence>
<keyword evidence="11" id="KW-0573">Peptidoglycan synthesis</keyword>
<dbReference type="Gene3D" id="3.40.710.10">
    <property type="entry name" value="DD-peptidase/beta-lactamase superfamily"/>
    <property type="match status" value="1"/>
</dbReference>
<feature type="region of interest" description="Disordered" evidence="18">
    <location>
        <begin position="737"/>
        <end position="899"/>
    </location>
</feature>
<dbReference type="InterPro" id="IPR012338">
    <property type="entry name" value="Beta-lactam/transpept-like"/>
</dbReference>
<evidence type="ECO:0000313" key="21">
    <source>
        <dbReference type="EMBL" id="OMF53641.1"/>
    </source>
</evidence>
<keyword evidence="5" id="KW-0645">Protease</keyword>
<evidence type="ECO:0000256" key="13">
    <source>
        <dbReference type="ARBA" id="ARBA00023136"/>
    </source>
</evidence>
<dbReference type="InterPro" id="IPR013783">
    <property type="entry name" value="Ig-like_fold"/>
</dbReference>
<feature type="compositionally biased region" description="Low complexity" evidence="18">
    <location>
        <begin position="839"/>
        <end position="881"/>
    </location>
</feature>
<dbReference type="GO" id="GO:0008360">
    <property type="term" value="P:regulation of cell shape"/>
    <property type="evidence" value="ECO:0007669"/>
    <property type="project" value="UniProtKB-KW"/>
</dbReference>
<dbReference type="InterPro" id="IPR050396">
    <property type="entry name" value="Glycosyltr_51/Transpeptidase"/>
</dbReference>
<keyword evidence="7" id="KW-0808">Transferase</keyword>
<name>A0A1R1EPA5_9BACL</name>
<evidence type="ECO:0000256" key="17">
    <source>
        <dbReference type="ARBA" id="ARBA00049902"/>
    </source>
</evidence>
<evidence type="ECO:0000256" key="18">
    <source>
        <dbReference type="SAM" id="MobiDB-lite"/>
    </source>
</evidence>
<dbReference type="FunFam" id="1.10.3810.10:FF:000001">
    <property type="entry name" value="Penicillin-binding protein 1A"/>
    <property type="match status" value="1"/>
</dbReference>
<feature type="domain" description="Fibronectin type-III" evidence="20">
    <location>
        <begin position="662"/>
        <end position="756"/>
    </location>
</feature>
<keyword evidence="10" id="KW-0133">Cell shape</keyword>
<accession>A0A1R1EPA5</accession>
<organism evidence="21 22">
    <name type="scientific">Paenibacillus rhizosphaerae</name>
    <dbReference type="NCBI Taxonomy" id="297318"/>
    <lineage>
        <taxon>Bacteria</taxon>
        <taxon>Bacillati</taxon>
        <taxon>Bacillota</taxon>
        <taxon>Bacilli</taxon>
        <taxon>Bacillales</taxon>
        <taxon>Paenibacillaceae</taxon>
        <taxon>Paenibacillus</taxon>
    </lineage>
</organism>
<evidence type="ECO:0000256" key="1">
    <source>
        <dbReference type="ARBA" id="ARBA00007090"/>
    </source>
</evidence>
<evidence type="ECO:0000256" key="11">
    <source>
        <dbReference type="ARBA" id="ARBA00022984"/>
    </source>
</evidence>
<keyword evidence="3" id="KW-1003">Cell membrane</keyword>
<dbReference type="EMBL" id="MRTP01000004">
    <property type="protein sequence ID" value="OMF53641.1"/>
    <property type="molecule type" value="Genomic_DNA"/>
</dbReference>
<dbReference type="SUPFAM" id="SSF53955">
    <property type="entry name" value="Lysozyme-like"/>
    <property type="match status" value="1"/>
</dbReference>
<dbReference type="GO" id="GO:0030288">
    <property type="term" value="C:outer membrane-bounded periplasmic space"/>
    <property type="evidence" value="ECO:0007669"/>
    <property type="project" value="TreeGrafter"/>
</dbReference>
<evidence type="ECO:0000313" key="22">
    <source>
        <dbReference type="Proteomes" id="UP000187172"/>
    </source>
</evidence>
<keyword evidence="22" id="KW-1185">Reference proteome</keyword>
<dbReference type="GO" id="GO:0006508">
    <property type="term" value="P:proteolysis"/>
    <property type="evidence" value="ECO:0007669"/>
    <property type="project" value="UniProtKB-KW"/>
</dbReference>
<comment type="similarity">
    <text evidence="2">In the N-terminal section; belongs to the glycosyltransferase 51 family.</text>
</comment>
<dbReference type="GO" id="GO:0009002">
    <property type="term" value="F:serine-type D-Ala-D-Ala carboxypeptidase activity"/>
    <property type="evidence" value="ECO:0007669"/>
    <property type="project" value="UniProtKB-EC"/>
</dbReference>
<keyword evidence="6" id="KW-0328">Glycosyltransferase</keyword>
<dbReference type="Pfam" id="PF00912">
    <property type="entry name" value="Transgly"/>
    <property type="match status" value="1"/>
</dbReference>
<dbReference type="PANTHER" id="PTHR32282:SF32">
    <property type="entry name" value="PENICILLIN-BINDING PROTEIN 2A"/>
    <property type="match status" value="1"/>
</dbReference>
<keyword evidence="4" id="KW-0121">Carboxypeptidase</keyword>
<feature type="region of interest" description="Disordered" evidence="18">
    <location>
        <begin position="639"/>
        <end position="668"/>
    </location>
</feature>
<comment type="catalytic activity">
    <reaction evidence="17">
        <text>[GlcNAc-(1-&gt;4)-Mur2Ac(oyl-L-Ala-gamma-D-Glu-L-Lys-D-Ala-D-Ala)](n)-di-trans,octa-cis-undecaprenyl diphosphate + beta-D-GlcNAc-(1-&gt;4)-Mur2Ac(oyl-L-Ala-gamma-D-Glu-L-Lys-D-Ala-D-Ala)-di-trans,octa-cis-undecaprenyl diphosphate = [GlcNAc-(1-&gt;4)-Mur2Ac(oyl-L-Ala-gamma-D-Glu-L-Lys-D-Ala-D-Ala)](n+1)-di-trans,octa-cis-undecaprenyl diphosphate + di-trans,octa-cis-undecaprenyl diphosphate + H(+)</text>
        <dbReference type="Rhea" id="RHEA:23708"/>
        <dbReference type="Rhea" id="RHEA-COMP:9602"/>
        <dbReference type="Rhea" id="RHEA-COMP:9603"/>
        <dbReference type="ChEBI" id="CHEBI:15378"/>
        <dbReference type="ChEBI" id="CHEBI:58405"/>
        <dbReference type="ChEBI" id="CHEBI:60033"/>
        <dbReference type="ChEBI" id="CHEBI:78435"/>
        <dbReference type="EC" id="2.4.99.28"/>
    </reaction>
</comment>
<evidence type="ECO:0000256" key="4">
    <source>
        <dbReference type="ARBA" id="ARBA00022645"/>
    </source>
</evidence>
<dbReference type="AlphaFoldDB" id="A0A1R1EPA5"/>
<dbReference type="Gene3D" id="2.60.40.10">
    <property type="entry name" value="Immunoglobulins"/>
    <property type="match status" value="1"/>
</dbReference>
<evidence type="ECO:0000256" key="7">
    <source>
        <dbReference type="ARBA" id="ARBA00022679"/>
    </source>
</evidence>
<keyword evidence="12 19" id="KW-1133">Transmembrane helix</keyword>
<evidence type="ECO:0000256" key="12">
    <source>
        <dbReference type="ARBA" id="ARBA00022989"/>
    </source>
</evidence>
<dbReference type="InterPro" id="IPR001264">
    <property type="entry name" value="Glyco_trans_51"/>
</dbReference>
<dbReference type="GO" id="GO:0009252">
    <property type="term" value="P:peptidoglycan biosynthetic process"/>
    <property type="evidence" value="ECO:0007669"/>
    <property type="project" value="UniProtKB-KW"/>
</dbReference>
<gene>
    <name evidence="21" type="ORF">BK138_17585</name>
</gene>
<feature type="region of interest" description="Disordered" evidence="18">
    <location>
        <begin position="1"/>
        <end position="26"/>
    </location>
</feature>
<dbReference type="PROSITE" id="PS50853">
    <property type="entry name" value="FN3"/>
    <property type="match status" value="1"/>
</dbReference>
<dbReference type="Proteomes" id="UP000187172">
    <property type="component" value="Unassembled WGS sequence"/>
</dbReference>
<dbReference type="PANTHER" id="PTHR32282">
    <property type="entry name" value="BINDING PROTEIN TRANSPEPTIDASE, PUTATIVE-RELATED"/>
    <property type="match status" value="1"/>
</dbReference>
<feature type="compositionally biased region" description="Gly residues" evidence="18">
    <location>
        <begin position="784"/>
        <end position="798"/>
    </location>
</feature>
<evidence type="ECO:0000256" key="15">
    <source>
        <dbReference type="ARBA" id="ARBA00023316"/>
    </source>
</evidence>
<dbReference type="InterPro" id="IPR036950">
    <property type="entry name" value="PBP_transglycosylase"/>
</dbReference>
<reference evidence="21 22" key="1">
    <citation type="submission" date="2016-11" db="EMBL/GenBank/DDBJ databases">
        <title>Paenibacillus species isolates.</title>
        <authorList>
            <person name="Beno S.M."/>
        </authorList>
    </citation>
    <scope>NUCLEOTIDE SEQUENCE [LARGE SCALE GENOMIC DNA]</scope>
    <source>
        <strain evidence="21 22">FSL R5-0378</strain>
    </source>
</reference>
<evidence type="ECO:0000256" key="16">
    <source>
        <dbReference type="ARBA" id="ARBA00034000"/>
    </source>
</evidence>
<comment type="caution">
    <text evidence="21">The sequence shown here is derived from an EMBL/GenBank/DDBJ whole genome shotgun (WGS) entry which is preliminary data.</text>
</comment>
<dbReference type="SUPFAM" id="SSF56601">
    <property type="entry name" value="beta-lactamase/transpeptidase-like"/>
    <property type="match status" value="1"/>
</dbReference>
<feature type="compositionally biased region" description="Basic and acidic residues" evidence="18">
    <location>
        <begin position="639"/>
        <end position="655"/>
    </location>
</feature>
<dbReference type="GO" id="GO:0008955">
    <property type="term" value="F:peptidoglycan glycosyltransferase activity"/>
    <property type="evidence" value="ECO:0007669"/>
    <property type="project" value="UniProtKB-EC"/>
</dbReference>
<dbReference type="GO" id="GO:0071555">
    <property type="term" value="P:cell wall organization"/>
    <property type="evidence" value="ECO:0007669"/>
    <property type="project" value="UniProtKB-KW"/>
</dbReference>
<keyword evidence="13 19" id="KW-0472">Membrane</keyword>
<evidence type="ECO:0000256" key="6">
    <source>
        <dbReference type="ARBA" id="ARBA00022676"/>
    </source>
</evidence>
<evidence type="ECO:0000256" key="14">
    <source>
        <dbReference type="ARBA" id="ARBA00023268"/>
    </source>
</evidence>